<proteinExistence type="predicted"/>
<feature type="compositionally biased region" description="Basic and acidic residues" evidence="1">
    <location>
        <begin position="177"/>
        <end position="196"/>
    </location>
</feature>
<dbReference type="AlphaFoldDB" id="A0AAV7W1D0"/>
<feature type="compositionally biased region" description="Polar residues" evidence="1">
    <location>
        <begin position="7"/>
        <end position="16"/>
    </location>
</feature>
<evidence type="ECO:0000256" key="1">
    <source>
        <dbReference type="SAM" id="MobiDB-lite"/>
    </source>
</evidence>
<sequence>MVKLKQHSTQGDSGSVSDLEMAEIDVDGMEEVETGRAELMDTGRVMLPEPVLGLSQYPEEVEETAVVGMTKLLTTQQIEDLVTNVFAQGNDLNRNDEDEEEDSGGKRRPRHKGPSYRRYIDSDDDDVAGKDKKNTVNEKSKQDELGGENTVNVSPGRRGRGRNGKKRDNGAKNVKKKEKEKPTKKIPDKKNNGDSR</sequence>
<evidence type="ECO:0000313" key="2">
    <source>
        <dbReference type="EMBL" id="KAJ1206864.1"/>
    </source>
</evidence>
<feature type="compositionally biased region" description="Basic and acidic residues" evidence="1">
    <location>
        <begin position="127"/>
        <end position="144"/>
    </location>
</feature>
<gene>
    <name evidence="2" type="ORF">NDU88_002257</name>
</gene>
<feature type="region of interest" description="Disordered" evidence="1">
    <location>
        <begin position="88"/>
        <end position="196"/>
    </location>
</feature>
<name>A0AAV7W1D0_PLEWA</name>
<feature type="compositionally biased region" description="Basic residues" evidence="1">
    <location>
        <begin position="106"/>
        <end position="115"/>
    </location>
</feature>
<organism evidence="2 3">
    <name type="scientific">Pleurodeles waltl</name>
    <name type="common">Iberian ribbed newt</name>
    <dbReference type="NCBI Taxonomy" id="8319"/>
    <lineage>
        <taxon>Eukaryota</taxon>
        <taxon>Metazoa</taxon>
        <taxon>Chordata</taxon>
        <taxon>Craniata</taxon>
        <taxon>Vertebrata</taxon>
        <taxon>Euteleostomi</taxon>
        <taxon>Amphibia</taxon>
        <taxon>Batrachia</taxon>
        <taxon>Caudata</taxon>
        <taxon>Salamandroidea</taxon>
        <taxon>Salamandridae</taxon>
        <taxon>Pleurodelinae</taxon>
        <taxon>Pleurodeles</taxon>
    </lineage>
</organism>
<accession>A0AAV7W1D0</accession>
<dbReference type="EMBL" id="JANPWB010000002">
    <property type="protein sequence ID" value="KAJ1206864.1"/>
    <property type="molecule type" value="Genomic_DNA"/>
</dbReference>
<comment type="caution">
    <text evidence="2">The sequence shown here is derived from an EMBL/GenBank/DDBJ whole genome shotgun (WGS) entry which is preliminary data.</text>
</comment>
<reference evidence="2" key="1">
    <citation type="journal article" date="2022" name="bioRxiv">
        <title>Sequencing and chromosome-scale assembly of the giantPleurodeles waltlgenome.</title>
        <authorList>
            <person name="Brown T."/>
            <person name="Elewa A."/>
            <person name="Iarovenko S."/>
            <person name="Subramanian E."/>
            <person name="Araus A.J."/>
            <person name="Petzold A."/>
            <person name="Susuki M."/>
            <person name="Suzuki K.-i.T."/>
            <person name="Hayashi T."/>
            <person name="Toyoda A."/>
            <person name="Oliveira C."/>
            <person name="Osipova E."/>
            <person name="Leigh N.D."/>
            <person name="Simon A."/>
            <person name="Yun M.H."/>
        </authorList>
    </citation>
    <scope>NUCLEOTIDE SEQUENCE</scope>
    <source>
        <strain evidence="2">20211129_DDA</strain>
        <tissue evidence="2">Liver</tissue>
    </source>
</reference>
<protein>
    <submittedName>
        <fullName evidence="2">Uncharacterized protein</fullName>
    </submittedName>
</protein>
<evidence type="ECO:0000313" key="3">
    <source>
        <dbReference type="Proteomes" id="UP001066276"/>
    </source>
</evidence>
<keyword evidence="3" id="KW-1185">Reference proteome</keyword>
<feature type="region of interest" description="Disordered" evidence="1">
    <location>
        <begin position="1"/>
        <end position="21"/>
    </location>
</feature>
<dbReference type="Proteomes" id="UP001066276">
    <property type="component" value="Chromosome 1_2"/>
</dbReference>